<dbReference type="InterPro" id="IPR019108">
    <property type="entry name" value="Caa3_assmbl_CtaG-rel"/>
</dbReference>
<organism evidence="7 8">
    <name type="scientific">Candidatus Kutchimonas denitrificans</name>
    <dbReference type="NCBI Taxonomy" id="3056748"/>
    <lineage>
        <taxon>Bacteria</taxon>
        <taxon>Pseudomonadati</taxon>
        <taxon>Gemmatimonadota</taxon>
        <taxon>Gemmatimonadia</taxon>
        <taxon>Candidatus Palauibacterales</taxon>
        <taxon>Candidatus Palauibacteraceae</taxon>
        <taxon>Candidatus Kutchimonas</taxon>
    </lineage>
</organism>
<feature type="transmembrane region" description="Helical" evidence="6">
    <location>
        <begin position="83"/>
        <end position="101"/>
    </location>
</feature>
<evidence type="ECO:0000313" key="7">
    <source>
        <dbReference type="EMBL" id="NIR76276.1"/>
    </source>
</evidence>
<dbReference type="Proteomes" id="UP000702544">
    <property type="component" value="Unassembled WGS sequence"/>
</dbReference>
<evidence type="ECO:0000256" key="6">
    <source>
        <dbReference type="SAM" id="Phobius"/>
    </source>
</evidence>
<keyword evidence="2" id="KW-1003">Cell membrane</keyword>
<feature type="transmembrane region" description="Helical" evidence="6">
    <location>
        <begin position="20"/>
        <end position="36"/>
    </location>
</feature>
<dbReference type="Pfam" id="PF09678">
    <property type="entry name" value="Caa3_CtaG"/>
    <property type="match status" value="1"/>
</dbReference>
<evidence type="ECO:0000256" key="2">
    <source>
        <dbReference type="ARBA" id="ARBA00022475"/>
    </source>
</evidence>
<feature type="transmembrane region" description="Helical" evidence="6">
    <location>
        <begin position="189"/>
        <end position="214"/>
    </location>
</feature>
<feature type="transmembrane region" description="Helical" evidence="6">
    <location>
        <begin position="121"/>
        <end position="140"/>
    </location>
</feature>
<evidence type="ECO:0000256" key="4">
    <source>
        <dbReference type="ARBA" id="ARBA00022989"/>
    </source>
</evidence>
<protein>
    <submittedName>
        <fullName evidence="7">Cytochrome c oxidase assembly protein</fullName>
    </submittedName>
</protein>
<evidence type="ECO:0000313" key="8">
    <source>
        <dbReference type="Proteomes" id="UP000702544"/>
    </source>
</evidence>
<evidence type="ECO:0000256" key="5">
    <source>
        <dbReference type="ARBA" id="ARBA00023136"/>
    </source>
</evidence>
<reference evidence="7 8" key="1">
    <citation type="submission" date="2020-01" db="EMBL/GenBank/DDBJ databases">
        <title>Genomes assembled from Gulf of Kutch pelagic sediment metagenomes.</title>
        <authorList>
            <person name="Chandrashekar M."/>
            <person name="Mahajan M.S."/>
            <person name="Dave K.J."/>
            <person name="Vatsa P."/>
            <person name="Nathani N.M."/>
        </authorList>
    </citation>
    <scope>NUCLEOTIDE SEQUENCE [LARGE SCALE GENOMIC DNA]</scope>
    <source>
        <strain evidence="7">KS3-K002</strain>
    </source>
</reference>
<comment type="caution">
    <text evidence="7">The sequence shown here is derived from an EMBL/GenBank/DDBJ whole genome shotgun (WGS) entry which is preliminary data.</text>
</comment>
<feature type="transmembrane region" description="Helical" evidence="6">
    <location>
        <begin position="56"/>
        <end position="77"/>
    </location>
</feature>
<comment type="subcellular location">
    <subcellularLocation>
        <location evidence="1">Cell membrane</location>
        <topology evidence="1">Multi-pass membrane protein</topology>
    </subcellularLocation>
</comment>
<accession>A0AAE5CAA4</accession>
<feature type="transmembrane region" description="Helical" evidence="6">
    <location>
        <begin position="234"/>
        <end position="256"/>
    </location>
</feature>
<dbReference type="AlphaFoldDB" id="A0AAE5CAA4"/>
<evidence type="ECO:0000256" key="3">
    <source>
        <dbReference type="ARBA" id="ARBA00022692"/>
    </source>
</evidence>
<gene>
    <name evidence="7" type="ORF">GWO12_14375</name>
</gene>
<proteinExistence type="predicted"/>
<keyword evidence="5 6" id="KW-0472">Membrane</keyword>
<keyword evidence="4 6" id="KW-1133">Transmembrane helix</keyword>
<feature type="transmembrane region" description="Helical" evidence="6">
    <location>
        <begin position="160"/>
        <end position="177"/>
    </location>
</feature>
<sequence length="268" mass="29955">MQWWCSAQTAAWTWSWTPYPGVWAFVLALGAAYWLLERRTGRDPERPRTLRRIAFYGGLLGLWVALDWPVGALGAGYLASAHMVQFLLISLVAPPLLLYGVSTKAYARLEARPNLMRALRVLTHPLVALAIFNVVLLTTHWPSVVDALMVSQPGSFVLDMSWLVAGLALWWPLVAPVPRRPGFSHMYRIGYLILATILNTPAFAFLTFSNLPLYATFELAPPVSGLSVRDDQRLAGLLMKIGGGLIFWTAITVLFFRWYRSEESYGSG</sequence>
<name>A0AAE5CAA4_9BACT</name>
<dbReference type="EMBL" id="JAACAK010000120">
    <property type="protein sequence ID" value="NIR76276.1"/>
    <property type="molecule type" value="Genomic_DNA"/>
</dbReference>
<dbReference type="GO" id="GO:0005886">
    <property type="term" value="C:plasma membrane"/>
    <property type="evidence" value="ECO:0007669"/>
    <property type="project" value="UniProtKB-SubCell"/>
</dbReference>
<keyword evidence="3 6" id="KW-0812">Transmembrane</keyword>
<evidence type="ECO:0000256" key="1">
    <source>
        <dbReference type="ARBA" id="ARBA00004651"/>
    </source>
</evidence>